<reference evidence="2" key="1">
    <citation type="journal article" date="2015" name="Genome Announc.">
        <title>Draft Genome Sequence of Tolypothrix boutellei Strain VB521301.</title>
        <authorList>
            <person name="Chandrababunaidu M.M."/>
            <person name="Singh D."/>
            <person name="Sen D."/>
            <person name="Bhan S."/>
            <person name="Das S."/>
            <person name="Gupta A."/>
            <person name="Adhikary S.P."/>
            <person name="Tripathy S."/>
        </authorList>
    </citation>
    <scope>NUCLEOTIDE SEQUENCE</scope>
    <source>
        <strain evidence="2">VB521301</strain>
    </source>
</reference>
<proteinExistence type="predicted"/>
<dbReference type="EMBL" id="JHEG02000001">
    <property type="protein sequence ID" value="KIE14017.1"/>
    <property type="molecule type" value="Genomic_DNA"/>
</dbReference>
<feature type="region of interest" description="Disordered" evidence="1">
    <location>
        <begin position="1"/>
        <end position="20"/>
    </location>
</feature>
<evidence type="ECO:0000313" key="2">
    <source>
        <dbReference type="EMBL" id="KIE14017.1"/>
    </source>
</evidence>
<sequence length="113" mass="12669">MKNEGFNPLPHPSPDPSPSERIVALLENPAELGRYVLSLSEEELKAIARNWTPDQIKHVRSAANTVWHPGVNGDGEYNGERVKIWQAGNNTREIKVRSQADGMFKVKHGNLYP</sequence>
<dbReference type="AlphaFoldDB" id="A0A0C1NGL2"/>
<accession>A0A0C1NGL2</accession>
<organism evidence="2">
    <name type="scientific">Tolypothrix bouteillei VB521301</name>
    <dbReference type="NCBI Taxonomy" id="1479485"/>
    <lineage>
        <taxon>Bacteria</taxon>
        <taxon>Bacillati</taxon>
        <taxon>Cyanobacteriota</taxon>
        <taxon>Cyanophyceae</taxon>
        <taxon>Nostocales</taxon>
        <taxon>Tolypothrichaceae</taxon>
        <taxon>Tolypothrix</taxon>
    </lineage>
</organism>
<evidence type="ECO:0000256" key="1">
    <source>
        <dbReference type="SAM" id="MobiDB-lite"/>
    </source>
</evidence>
<protein>
    <submittedName>
        <fullName evidence="2">Uncharacterized protein</fullName>
    </submittedName>
</protein>
<comment type="caution">
    <text evidence="2">The sequence shown here is derived from an EMBL/GenBank/DDBJ whole genome shotgun (WGS) entry which is preliminary data.</text>
</comment>
<gene>
    <name evidence="2" type="ORF">DA73_0201420</name>
</gene>
<name>A0A0C1NGL2_9CYAN</name>
<dbReference type="STRING" id="1479485.DA73_0201420"/>